<feature type="site" description="Transition state stabilizer" evidence="15">
    <location>
        <position position="63"/>
    </location>
</feature>
<keyword evidence="7 17" id="KW-0732">Signal</keyword>
<dbReference type="EMBL" id="CP093343">
    <property type="protein sequence ID" value="WOG83446.1"/>
    <property type="molecule type" value="Genomic_DNA"/>
</dbReference>
<name>A0A169WTB6_DAUCS</name>
<feature type="binding site" evidence="14">
    <location>
        <position position="89"/>
    </location>
    <ligand>
        <name>Ca(2+)</name>
        <dbReference type="ChEBI" id="CHEBI:29108"/>
        <label>1</label>
    </ligand>
</feature>
<dbReference type="InterPro" id="IPR010255">
    <property type="entry name" value="Haem_peroxidase_sf"/>
</dbReference>
<keyword evidence="5 17" id="KW-0349">Heme</keyword>
<dbReference type="FunFam" id="1.10.420.10:FF:000007">
    <property type="entry name" value="Peroxidase"/>
    <property type="match status" value="1"/>
</dbReference>
<evidence type="ECO:0000313" key="20">
    <source>
        <dbReference type="EMBL" id="WOG83446.1"/>
    </source>
</evidence>
<keyword evidence="10 14" id="KW-0408">Iron</keyword>
<dbReference type="InterPro" id="IPR019794">
    <property type="entry name" value="Peroxidases_AS"/>
</dbReference>
<dbReference type="PROSITE" id="PS50873">
    <property type="entry name" value="PEROXIDASE_4"/>
    <property type="match status" value="1"/>
</dbReference>
<reference evidence="20" key="2">
    <citation type="submission" date="2022-03" db="EMBL/GenBank/DDBJ databases">
        <title>Draft title - Genomic analysis of global carrot germplasm unveils the trajectory of domestication and the origin of high carotenoid orange carrot.</title>
        <authorList>
            <person name="Iorizzo M."/>
            <person name="Ellison S."/>
            <person name="Senalik D."/>
            <person name="Macko-Podgorni A."/>
            <person name="Grzebelus D."/>
            <person name="Bostan H."/>
            <person name="Rolling W."/>
            <person name="Curaba J."/>
            <person name="Simon P."/>
        </authorList>
    </citation>
    <scope>NUCLEOTIDE SEQUENCE</scope>
    <source>
        <tissue evidence="20">Leaf</tissue>
    </source>
</reference>
<dbReference type="InterPro" id="IPR033905">
    <property type="entry name" value="Secretory_peroxidase"/>
</dbReference>
<evidence type="ECO:0000256" key="16">
    <source>
        <dbReference type="PIRSR" id="PIRSR600823-5"/>
    </source>
</evidence>
<feature type="binding site" evidence="14">
    <location>
        <position position="75"/>
    </location>
    <ligand>
        <name>Ca(2+)</name>
        <dbReference type="ChEBI" id="CHEBI:29108"/>
        <label>1</label>
    </ligand>
</feature>
<evidence type="ECO:0000256" key="8">
    <source>
        <dbReference type="ARBA" id="ARBA00022837"/>
    </source>
</evidence>
<dbReference type="STRING" id="79200.A0A169WTB6"/>
<dbReference type="PRINTS" id="PR00461">
    <property type="entry name" value="PLPEROXIDASE"/>
</dbReference>
<evidence type="ECO:0000256" key="7">
    <source>
        <dbReference type="ARBA" id="ARBA00022729"/>
    </source>
</evidence>
<comment type="subcellular location">
    <subcellularLocation>
        <location evidence="17">Secreted</location>
    </subcellularLocation>
</comment>
<evidence type="ECO:0000256" key="13">
    <source>
        <dbReference type="PIRSR" id="PIRSR600823-2"/>
    </source>
</evidence>
<evidence type="ECO:0000256" key="2">
    <source>
        <dbReference type="ARBA" id="ARBA00006873"/>
    </source>
</evidence>
<feature type="chain" id="PRO_5007749573" description="Peroxidase" evidence="17">
    <location>
        <begin position="23"/>
        <end position="321"/>
    </location>
</feature>
<feature type="binding site" evidence="14">
    <location>
        <position position="73"/>
    </location>
    <ligand>
        <name>Ca(2+)</name>
        <dbReference type="ChEBI" id="CHEBI:29108"/>
        <label>1</label>
    </ligand>
</feature>
<reference evidence="19" key="1">
    <citation type="journal article" date="2016" name="Nat. Genet.">
        <title>A high-quality carrot genome assembly provides new insights into carotenoid accumulation and asterid genome evolution.</title>
        <authorList>
            <person name="Iorizzo M."/>
            <person name="Ellison S."/>
            <person name="Senalik D."/>
            <person name="Zeng P."/>
            <person name="Satapoomin P."/>
            <person name="Huang J."/>
            <person name="Bowman M."/>
            <person name="Iovene M."/>
            <person name="Sanseverino W."/>
            <person name="Cavagnaro P."/>
            <person name="Yildiz M."/>
            <person name="Macko-Podgorni A."/>
            <person name="Moranska E."/>
            <person name="Grzebelus E."/>
            <person name="Grzebelus D."/>
            <person name="Ashrafi H."/>
            <person name="Zheng Z."/>
            <person name="Cheng S."/>
            <person name="Spooner D."/>
            <person name="Van Deynze A."/>
            <person name="Simon P."/>
        </authorList>
    </citation>
    <scope>NUCLEOTIDE SEQUENCE [LARGE SCALE GENOMIC DNA]</scope>
    <source>
        <tissue evidence="19">Leaf</tissue>
    </source>
</reference>
<dbReference type="SUPFAM" id="SSF48113">
    <property type="entry name" value="Heme-dependent peroxidases"/>
    <property type="match status" value="1"/>
</dbReference>
<feature type="binding site" evidence="14">
    <location>
        <position position="71"/>
    </location>
    <ligand>
        <name>Ca(2+)</name>
        <dbReference type="ChEBI" id="CHEBI:29108"/>
        <label>1</label>
    </ligand>
</feature>
<keyword evidence="11 16" id="KW-1015">Disulfide bond</keyword>
<keyword evidence="6 14" id="KW-0479">Metal-binding</keyword>
<comment type="cofactor">
    <cofactor evidence="14 17">
        <name>heme b</name>
        <dbReference type="ChEBI" id="CHEBI:60344"/>
    </cofactor>
    <text evidence="14 17">Binds 1 heme b (iron(II)-protoporphyrin IX) group per subunit.</text>
</comment>
<evidence type="ECO:0000256" key="3">
    <source>
        <dbReference type="ARBA" id="ARBA00012313"/>
    </source>
</evidence>
<protein>
    <recommendedName>
        <fullName evidence="3 17">Peroxidase</fullName>
        <ecNumber evidence="3 17">1.11.1.7</ecNumber>
    </recommendedName>
</protein>
<evidence type="ECO:0000256" key="1">
    <source>
        <dbReference type="ARBA" id="ARBA00000189"/>
    </source>
</evidence>
<dbReference type="Gene3D" id="1.10.520.10">
    <property type="match status" value="1"/>
</dbReference>
<evidence type="ECO:0000256" key="14">
    <source>
        <dbReference type="PIRSR" id="PIRSR600823-3"/>
    </source>
</evidence>
<dbReference type="InterPro" id="IPR002016">
    <property type="entry name" value="Haem_peroxidase"/>
</dbReference>
<feature type="binding site" evidence="14">
    <location>
        <position position="77"/>
    </location>
    <ligand>
        <name>Ca(2+)</name>
        <dbReference type="ChEBI" id="CHEBI:29108"/>
        <label>1</label>
    </ligand>
</feature>
<keyword evidence="4 17" id="KW-0575">Peroxidase</keyword>
<evidence type="ECO:0000256" key="5">
    <source>
        <dbReference type="ARBA" id="ARBA00022617"/>
    </source>
</evidence>
<evidence type="ECO:0000256" key="10">
    <source>
        <dbReference type="ARBA" id="ARBA00023004"/>
    </source>
</evidence>
<gene>
    <name evidence="19" type="ORF">DCAR_002515</name>
    <name evidence="20" type="ORF">DCAR_0102621</name>
</gene>
<dbReference type="PANTHER" id="PTHR31517:SF81">
    <property type="entry name" value="PEROXIDASE"/>
    <property type="match status" value="1"/>
</dbReference>
<dbReference type="InterPro" id="IPR019793">
    <property type="entry name" value="Peroxidases_heam-ligand_BS"/>
</dbReference>
<keyword evidence="21" id="KW-1185">Reference proteome</keyword>
<evidence type="ECO:0000256" key="9">
    <source>
        <dbReference type="ARBA" id="ARBA00023002"/>
    </source>
</evidence>
<feature type="binding site" evidence="14">
    <location>
        <position position="249"/>
    </location>
    <ligand>
        <name>Ca(2+)</name>
        <dbReference type="ChEBI" id="CHEBI:29108"/>
        <label>2</label>
    </ligand>
</feature>
<dbReference type="InterPro" id="IPR000823">
    <property type="entry name" value="Peroxidase_pln"/>
</dbReference>
<dbReference type="GO" id="GO:0020037">
    <property type="term" value="F:heme binding"/>
    <property type="evidence" value="ECO:0007669"/>
    <property type="project" value="UniProtKB-UniRule"/>
</dbReference>
<feature type="active site" description="Proton acceptor" evidence="12">
    <location>
        <position position="67"/>
    </location>
</feature>
<feature type="disulfide bond" evidence="16">
    <location>
        <begin position="69"/>
        <end position="74"/>
    </location>
</feature>
<feature type="domain" description="Plant heme peroxidase family profile" evidence="18">
    <location>
        <begin position="26"/>
        <end position="321"/>
    </location>
</feature>
<dbReference type="Gramene" id="KZN09859">
    <property type="protein sequence ID" value="KZN09859"/>
    <property type="gene ID" value="DCAR_002515"/>
</dbReference>
<comment type="similarity">
    <text evidence="2">Belongs to the peroxidase family. Ascorbate peroxidase subfamily.</text>
</comment>
<dbReference type="GO" id="GO:0005576">
    <property type="term" value="C:extracellular region"/>
    <property type="evidence" value="ECO:0007669"/>
    <property type="project" value="UniProtKB-SubCell"/>
</dbReference>
<keyword evidence="17" id="KW-0376">Hydrogen peroxide</keyword>
<dbReference type="PROSITE" id="PS00435">
    <property type="entry name" value="PEROXIDASE_1"/>
    <property type="match status" value="1"/>
</dbReference>
<organism evidence="19">
    <name type="scientific">Daucus carota subsp. sativus</name>
    <name type="common">Carrot</name>
    <dbReference type="NCBI Taxonomy" id="79200"/>
    <lineage>
        <taxon>Eukaryota</taxon>
        <taxon>Viridiplantae</taxon>
        <taxon>Streptophyta</taxon>
        <taxon>Embryophyta</taxon>
        <taxon>Tracheophyta</taxon>
        <taxon>Spermatophyta</taxon>
        <taxon>Magnoliopsida</taxon>
        <taxon>eudicotyledons</taxon>
        <taxon>Gunneridae</taxon>
        <taxon>Pentapetalae</taxon>
        <taxon>asterids</taxon>
        <taxon>campanulids</taxon>
        <taxon>Apiales</taxon>
        <taxon>Apiaceae</taxon>
        <taxon>Apioideae</taxon>
        <taxon>Scandiceae</taxon>
        <taxon>Daucinae</taxon>
        <taxon>Daucus</taxon>
        <taxon>Daucus sect. Daucus</taxon>
    </lineage>
</organism>
<dbReference type="PRINTS" id="PR00458">
    <property type="entry name" value="PEROXIDASE"/>
</dbReference>
<feature type="disulfide bond" evidence="16">
    <location>
        <begin position="36"/>
        <end position="115"/>
    </location>
</feature>
<dbReference type="GO" id="GO:0046872">
    <property type="term" value="F:metal ion binding"/>
    <property type="evidence" value="ECO:0007669"/>
    <property type="project" value="UniProtKB-UniRule"/>
</dbReference>
<proteinExistence type="inferred from homology"/>
<comment type="function">
    <text evidence="17">Removal of H(2)O(2), oxidation of toxic reductants, biosynthesis and degradation of lignin, suberization, auxin catabolism, response to environmental stresses such as wounding, pathogen attack and oxidative stress.</text>
</comment>
<keyword evidence="17" id="KW-0964">Secreted</keyword>
<comment type="similarity">
    <text evidence="17">Belongs to the peroxidase family. Classical plant (class III) peroxidase subfamily.</text>
</comment>
<dbReference type="EC" id="1.11.1.7" evidence="3 17"/>
<evidence type="ECO:0000256" key="6">
    <source>
        <dbReference type="ARBA" id="ARBA00022723"/>
    </source>
</evidence>
<dbReference type="KEGG" id="dcr:108194950"/>
<evidence type="ECO:0000313" key="21">
    <source>
        <dbReference type="Proteomes" id="UP000077755"/>
    </source>
</evidence>
<evidence type="ECO:0000256" key="12">
    <source>
        <dbReference type="PIRSR" id="PIRSR600823-1"/>
    </source>
</evidence>
<evidence type="ECO:0000256" key="15">
    <source>
        <dbReference type="PIRSR" id="PIRSR600823-4"/>
    </source>
</evidence>
<dbReference type="GO" id="GO:0140825">
    <property type="term" value="F:lactoperoxidase activity"/>
    <property type="evidence" value="ECO:0007669"/>
    <property type="project" value="UniProtKB-EC"/>
</dbReference>
<dbReference type="EMBL" id="LNRQ01000001">
    <property type="protein sequence ID" value="KZN09859.1"/>
    <property type="molecule type" value="Genomic_DNA"/>
</dbReference>
<feature type="binding site" evidence="13">
    <location>
        <position position="164"/>
    </location>
    <ligand>
        <name>substrate</name>
    </ligand>
</feature>
<feature type="binding site" description="axial binding residue" evidence="14">
    <location>
        <position position="194"/>
    </location>
    <ligand>
        <name>heme b</name>
        <dbReference type="ChEBI" id="CHEBI:60344"/>
    </ligand>
    <ligandPart>
        <name>Fe</name>
        <dbReference type="ChEBI" id="CHEBI:18248"/>
    </ligandPart>
</feature>
<evidence type="ECO:0000256" key="11">
    <source>
        <dbReference type="ARBA" id="ARBA00023157"/>
    </source>
</evidence>
<dbReference type="Proteomes" id="UP000077755">
    <property type="component" value="Chromosome 1"/>
</dbReference>
<dbReference type="PROSITE" id="PS00436">
    <property type="entry name" value="PEROXIDASE_2"/>
    <property type="match status" value="1"/>
</dbReference>
<comment type="catalytic activity">
    <reaction evidence="1 17">
        <text>2 a phenolic donor + H2O2 = 2 a phenolic radical donor + 2 H2O</text>
        <dbReference type="Rhea" id="RHEA:56136"/>
        <dbReference type="ChEBI" id="CHEBI:15377"/>
        <dbReference type="ChEBI" id="CHEBI:16240"/>
        <dbReference type="ChEBI" id="CHEBI:139520"/>
        <dbReference type="ChEBI" id="CHEBI:139521"/>
        <dbReference type="EC" id="1.11.1.7"/>
    </reaction>
</comment>
<dbReference type="AlphaFoldDB" id="A0A169WTB6"/>
<dbReference type="CDD" id="cd00693">
    <property type="entry name" value="secretory_peroxidase"/>
    <property type="match status" value="1"/>
</dbReference>
<evidence type="ECO:0000256" key="4">
    <source>
        <dbReference type="ARBA" id="ARBA00022559"/>
    </source>
</evidence>
<evidence type="ECO:0000259" key="18">
    <source>
        <dbReference type="PROSITE" id="PS50873"/>
    </source>
</evidence>
<evidence type="ECO:0000256" key="17">
    <source>
        <dbReference type="RuleBase" id="RU362060"/>
    </source>
</evidence>
<feature type="disulfide bond" evidence="16">
    <location>
        <begin position="201"/>
        <end position="227"/>
    </location>
</feature>
<dbReference type="OMA" id="VMDPRTA"/>
<dbReference type="GO" id="GO:0042744">
    <property type="term" value="P:hydrogen peroxide catabolic process"/>
    <property type="evidence" value="ECO:0007669"/>
    <property type="project" value="UniProtKB-KW"/>
</dbReference>
<feature type="binding site" evidence="14">
    <location>
        <position position="68"/>
    </location>
    <ligand>
        <name>Ca(2+)</name>
        <dbReference type="ChEBI" id="CHEBI:29108"/>
        <label>1</label>
    </ligand>
</feature>
<sequence>MLFSVLIFIFFSFNLNTELLEAKGPSLSYGFYKDSCPQVENIIRAALSSIHLMDPTSAPSLLRLLFHDCQVQGCDASILLDSTNGGTPEIISSKNFGVRKLEHINYIKSMVEAACPLKVSCADILVLAAREAVALSLGPRIPVPLGRRDSAVAPSSKAADTLLPPVSINVDGMLQLFAGKGMTVEEAVAIMGAHSLGVTHCVNILDRLARVDKNMSPGFEVSLRLSCPFGSLTPNTSFVLNDPTTLMFDNHYYWSTLRGRGVLKIDADLATDPRTLPFVQRFAANEGEFFRAFSSAFVKLSSYGVLTGKQGMIRRSCNRIR</sequence>
<keyword evidence="8 14" id="KW-0106">Calcium</keyword>
<feature type="signal peptide" evidence="17">
    <location>
        <begin position="1"/>
        <end position="22"/>
    </location>
</feature>
<feature type="binding site" evidence="14">
    <location>
        <position position="244"/>
    </location>
    <ligand>
        <name>Ca(2+)</name>
        <dbReference type="ChEBI" id="CHEBI:29108"/>
        <label>2</label>
    </ligand>
</feature>
<feature type="disulfide bond" evidence="16">
    <location>
        <begin position="121"/>
        <end position="317"/>
    </location>
</feature>
<comment type="cofactor">
    <cofactor evidence="14 17">
        <name>Ca(2+)</name>
        <dbReference type="ChEBI" id="CHEBI:29108"/>
    </cofactor>
    <text evidence="14 17">Binds 2 calcium ions per subunit.</text>
</comment>
<dbReference type="Pfam" id="PF00141">
    <property type="entry name" value="peroxidase"/>
    <property type="match status" value="1"/>
</dbReference>
<keyword evidence="9 17" id="KW-0560">Oxidoreductase</keyword>
<evidence type="ECO:0000313" key="19">
    <source>
        <dbReference type="EMBL" id="KZN09859.1"/>
    </source>
</evidence>
<accession>A0A169WTB6</accession>
<dbReference type="PANTHER" id="PTHR31517">
    <property type="match status" value="1"/>
</dbReference>
<dbReference type="Gene3D" id="1.10.420.10">
    <property type="entry name" value="Peroxidase, domain 2"/>
    <property type="match status" value="1"/>
</dbReference>
<dbReference type="GO" id="GO:0006979">
    <property type="term" value="P:response to oxidative stress"/>
    <property type="evidence" value="ECO:0007669"/>
    <property type="project" value="UniProtKB-UniRule"/>
</dbReference>